<evidence type="ECO:0000313" key="5">
    <source>
        <dbReference type="EMBL" id="CAB3999841.1"/>
    </source>
</evidence>
<sequence>MGKSQSKQPISEVKDGNDVRFALVGTGGCGKSAFVNAARGIDDEDELAASVDVVGTEQQPTEYIYPSNPHVCFCDLPGYGTPSYPDLETYWRILELEKFDIFLIFISLRVTELDLAIIKKVKSIKKSFFLIRTKIDVECMMNKDLLSKIKDYIVTRTKHLSCAEEDIFLISNYYPFEWDFFRLIQAIIHVMPSPEKDITQQYLAEARTYIKQNGVSGIEEFLRKKLEGSKDVKIRFGITGDSGTGKSTFINAIRGLNDDDDGAAKVDVVEATKEPTEYQHPNNQMIIFVDLPGIGTPNYPNLPIYSEKVGLEDYDTFLIFTANRFTQNDLELAKKVKSIGKSFSLIRTKIDVECTPREGRSINEQEILEKMNKDCIDNVKDLISTQAVAVAVISAGTGAIPIPGVGGAIDAVLIGCTITVYYRQFGLNNTTPEELDLLNKKIREIIKRYHFTSAVEFAKTFASKTFTRIFAVEEVSTFIPIFGMVIAGSISFAFTLRYLLCSIKELEEAAMAVWDNAAKRSVRDGTDDSQPQSDE</sequence>
<dbReference type="GO" id="GO:0005525">
    <property type="term" value="F:GTP binding"/>
    <property type="evidence" value="ECO:0007669"/>
    <property type="project" value="UniProtKB-KW"/>
</dbReference>
<accession>A0A7D9I421</accession>
<dbReference type="SUPFAM" id="SSF52540">
    <property type="entry name" value="P-loop containing nucleoside triphosphate hydrolases"/>
    <property type="match status" value="2"/>
</dbReference>
<evidence type="ECO:0000256" key="4">
    <source>
        <dbReference type="ARBA" id="ARBA00023134"/>
    </source>
</evidence>
<evidence type="ECO:0000256" key="2">
    <source>
        <dbReference type="ARBA" id="ARBA00022741"/>
    </source>
</evidence>
<keyword evidence="2" id="KW-0547">Nucleotide-binding</keyword>
<dbReference type="Gene3D" id="3.40.50.300">
    <property type="entry name" value="P-loop containing nucleotide triphosphate hydrolases"/>
    <property type="match status" value="2"/>
</dbReference>
<comment type="similarity">
    <text evidence="1">Belongs to the TRAFAC class dynamin-like GTPase superfamily. IRG family.</text>
</comment>
<dbReference type="InterPro" id="IPR030385">
    <property type="entry name" value="G_IRG_dom"/>
</dbReference>
<dbReference type="GO" id="GO:0016787">
    <property type="term" value="F:hydrolase activity"/>
    <property type="evidence" value="ECO:0007669"/>
    <property type="project" value="UniProtKB-KW"/>
</dbReference>
<dbReference type="PANTHER" id="PTHR32341:SF10">
    <property type="entry name" value="INTERFERON-INDUCIBLE GTPASE 5"/>
    <property type="match status" value="1"/>
</dbReference>
<dbReference type="OrthoDB" id="422720at2759"/>
<dbReference type="Pfam" id="PF05049">
    <property type="entry name" value="IIGP"/>
    <property type="match status" value="2"/>
</dbReference>
<dbReference type="Proteomes" id="UP001152795">
    <property type="component" value="Unassembled WGS sequence"/>
</dbReference>
<keyword evidence="4" id="KW-0342">GTP-binding</keyword>
<dbReference type="InterPro" id="IPR051515">
    <property type="entry name" value="IRG"/>
</dbReference>
<gene>
    <name evidence="5" type="ORF">PACLA_8A025382</name>
</gene>
<evidence type="ECO:0000256" key="3">
    <source>
        <dbReference type="ARBA" id="ARBA00022801"/>
    </source>
</evidence>
<dbReference type="AlphaFoldDB" id="A0A7D9I421"/>
<comment type="caution">
    <text evidence="5">The sequence shown here is derived from an EMBL/GenBank/DDBJ whole genome shotgun (WGS) entry which is preliminary data.</text>
</comment>
<dbReference type="PROSITE" id="PS51716">
    <property type="entry name" value="G_IRG"/>
    <property type="match status" value="2"/>
</dbReference>
<evidence type="ECO:0000256" key="1">
    <source>
        <dbReference type="ARBA" id="ARBA00005429"/>
    </source>
</evidence>
<dbReference type="FunFam" id="3.40.50.300:FF:000541">
    <property type="entry name" value="Immunity related GTPase M"/>
    <property type="match status" value="1"/>
</dbReference>
<dbReference type="InterPro" id="IPR027417">
    <property type="entry name" value="P-loop_NTPase"/>
</dbReference>
<protein>
    <submittedName>
        <fullName evidence="5">Interferon-inducible GTPase 5-like</fullName>
    </submittedName>
</protein>
<keyword evidence="6" id="KW-1185">Reference proteome</keyword>
<keyword evidence="3" id="KW-0378">Hydrolase</keyword>
<dbReference type="GO" id="GO:0016020">
    <property type="term" value="C:membrane"/>
    <property type="evidence" value="ECO:0007669"/>
    <property type="project" value="InterPro"/>
</dbReference>
<dbReference type="PANTHER" id="PTHR32341">
    <property type="entry name" value="INTERFERON-INDUCIBLE GTPASE"/>
    <property type="match status" value="1"/>
</dbReference>
<dbReference type="InterPro" id="IPR007743">
    <property type="entry name" value="Immunity-related_GTPase-like"/>
</dbReference>
<reference evidence="5" key="1">
    <citation type="submission" date="2020-04" db="EMBL/GenBank/DDBJ databases">
        <authorList>
            <person name="Alioto T."/>
            <person name="Alioto T."/>
            <person name="Gomez Garrido J."/>
        </authorList>
    </citation>
    <scope>NUCLEOTIDE SEQUENCE</scope>
    <source>
        <strain evidence="5">A484AB</strain>
    </source>
</reference>
<proteinExistence type="inferred from homology"/>
<dbReference type="EMBL" id="CACRXK020003683">
    <property type="protein sequence ID" value="CAB3999841.1"/>
    <property type="molecule type" value="Genomic_DNA"/>
</dbReference>
<organism evidence="5 6">
    <name type="scientific">Paramuricea clavata</name>
    <name type="common">Red gorgonian</name>
    <name type="synonym">Violescent sea-whip</name>
    <dbReference type="NCBI Taxonomy" id="317549"/>
    <lineage>
        <taxon>Eukaryota</taxon>
        <taxon>Metazoa</taxon>
        <taxon>Cnidaria</taxon>
        <taxon>Anthozoa</taxon>
        <taxon>Octocorallia</taxon>
        <taxon>Malacalcyonacea</taxon>
        <taxon>Plexauridae</taxon>
        <taxon>Paramuricea</taxon>
    </lineage>
</organism>
<name>A0A7D9I421_PARCT</name>
<evidence type="ECO:0000313" key="6">
    <source>
        <dbReference type="Proteomes" id="UP001152795"/>
    </source>
</evidence>